<evidence type="ECO:0000256" key="3">
    <source>
        <dbReference type="ARBA" id="ARBA00022741"/>
    </source>
</evidence>
<dbReference type="Gene3D" id="1.10.510.10">
    <property type="entry name" value="Transferase(Phosphotransferase) domain 1"/>
    <property type="match status" value="1"/>
</dbReference>
<dbReference type="PROSITE" id="PS50011">
    <property type="entry name" value="PROTEIN_KINASE_DOM"/>
    <property type="match status" value="1"/>
</dbReference>
<dbReference type="GO" id="GO:0001664">
    <property type="term" value="F:G protein-coupled receptor binding"/>
    <property type="evidence" value="ECO:0007669"/>
    <property type="project" value="TreeGrafter"/>
</dbReference>
<dbReference type="GO" id="GO:0005524">
    <property type="term" value="F:ATP binding"/>
    <property type="evidence" value="ECO:0007669"/>
    <property type="project" value="UniProtKB-KW"/>
</dbReference>
<dbReference type="EMBL" id="NCKV01009343">
    <property type="protein sequence ID" value="RWS22252.1"/>
    <property type="molecule type" value="Genomic_DNA"/>
</dbReference>
<keyword evidence="3" id="KW-0547">Nucleotide-binding</keyword>
<dbReference type="GO" id="GO:0009966">
    <property type="term" value="P:regulation of signal transduction"/>
    <property type="evidence" value="ECO:0007669"/>
    <property type="project" value="TreeGrafter"/>
</dbReference>
<dbReference type="OrthoDB" id="6501551at2759"/>
<dbReference type="VEuPathDB" id="VectorBase:LDEU009788"/>
<keyword evidence="5" id="KW-0067">ATP-binding</keyword>
<accession>A0A443S3Y7</accession>
<feature type="region of interest" description="Disordered" evidence="6">
    <location>
        <begin position="170"/>
        <end position="191"/>
    </location>
</feature>
<dbReference type="Proteomes" id="UP000288716">
    <property type="component" value="Unassembled WGS sequence"/>
</dbReference>
<evidence type="ECO:0000256" key="6">
    <source>
        <dbReference type="SAM" id="MobiDB-lite"/>
    </source>
</evidence>
<dbReference type="PANTHER" id="PTHR24355">
    <property type="entry name" value="G PROTEIN-COUPLED RECEPTOR KINASE/RIBOSOMAL PROTEIN S6 KINASE"/>
    <property type="match status" value="1"/>
</dbReference>
<feature type="compositionally biased region" description="Polar residues" evidence="6">
    <location>
        <begin position="170"/>
        <end position="189"/>
    </location>
</feature>
<evidence type="ECO:0000256" key="4">
    <source>
        <dbReference type="ARBA" id="ARBA00022777"/>
    </source>
</evidence>
<dbReference type="GO" id="GO:0004703">
    <property type="term" value="F:G protein-coupled receptor kinase activity"/>
    <property type="evidence" value="ECO:0007669"/>
    <property type="project" value="TreeGrafter"/>
</dbReference>
<name>A0A443S3Y7_9ACAR</name>
<dbReference type="Pfam" id="PF00069">
    <property type="entry name" value="Pkinase"/>
    <property type="match status" value="1"/>
</dbReference>
<gene>
    <name evidence="8" type="ORF">B4U80_04861</name>
</gene>
<organism evidence="8 9">
    <name type="scientific">Leptotrombidium deliense</name>
    <dbReference type="NCBI Taxonomy" id="299467"/>
    <lineage>
        <taxon>Eukaryota</taxon>
        <taxon>Metazoa</taxon>
        <taxon>Ecdysozoa</taxon>
        <taxon>Arthropoda</taxon>
        <taxon>Chelicerata</taxon>
        <taxon>Arachnida</taxon>
        <taxon>Acari</taxon>
        <taxon>Acariformes</taxon>
        <taxon>Trombidiformes</taxon>
        <taxon>Prostigmata</taxon>
        <taxon>Anystina</taxon>
        <taxon>Parasitengona</taxon>
        <taxon>Trombiculoidea</taxon>
        <taxon>Trombiculidae</taxon>
        <taxon>Leptotrombidium</taxon>
    </lineage>
</organism>
<evidence type="ECO:0000313" key="8">
    <source>
        <dbReference type="EMBL" id="RWS22252.1"/>
    </source>
</evidence>
<keyword evidence="4 8" id="KW-0418">Kinase</keyword>
<dbReference type="SUPFAM" id="SSF56112">
    <property type="entry name" value="Protein kinase-like (PK-like)"/>
    <property type="match status" value="1"/>
</dbReference>
<dbReference type="GO" id="GO:0007186">
    <property type="term" value="P:G protein-coupled receptor signaling pathway"/>
    <property type="evidence" value="ECO:0007669"/>
    <property type="project" value="TreeGrafter"/>
</dbReference>
<evidence type="ECO:0000256" key="5">
    <source>
        <dbReference type="ARBA" id="ARBA00022840"/>
    </source>
</evidence>
<dbReference type="STRING" id="299467.A0A443S3Y7"/>
<sequence>MTANSCESKSPPEVFQCALDLTTGYSFEVDWWSLGVCVYEMLCGQRPFDIHSTTKLEQIITMQRDEILKFPTNVTTPFAHLIQRLLNFKREDRVASIADLKNRCSFCKDINFDAVYEMKVQPAFVPPKNQLNCDPTFELEEMIIEANPLHKKKKRLLKQQSVKRIVLEHQNSSSLSESGGNYEETNQENVPLEFPVYNREKELQKRQIEEKEKLWEEELNKIIS</sequence>
<evidence type="ECO:0000256" key="1">
    <source>
        <dbReference type="ARBA" id="ARBA00022527"/>
    </source>
</evidence>
<keyword evidence="2" id="KW-0808">Transferase</keyword>
<reference evidence="8 9" key="1">
    <citation type="journal article" date="2018" name="Gigascience">
        <title>Genomes of trombidid mites reveal novel predicted allergens and laterally-transferred genes associated with secondary metabolism.</title>
        <authorList>
            <person name="Dong X."/>
            <person name="Chaisiri K."/>
            <person name="Xia D."/>
            <person name="Armstrong S.D."/>
            <person name="Fang Y."/>
            <person name="Donnelly M.J."/>
            <person name="Kadowaki T."/>
            <person name="McGarry J.W."/>
            <person name="Darby A.C."/>
            <person name="Makepeace B.L."/>
        </authorList>
    </citation>
    <scope>NUCLEOTIDE SEQUENCE [LARGE SCALE GENOMIC DNA]</scope>
    <source>
        <strain evidence="8">UoL-UT</strain>
    </source>
</reference>
<dbReference type="PANTHER" id="PTHR24355:SF30">
    <property type="entry name" value="SERINE_THREONINE-PROTEIN KINASE 32B ISOFORM X1"/>
    <property type="match status" value="1"/>
</dbReference>
<keyword evidence="9" id="KW-1185">Reference proteome</keyword>
<evidence type="ECO:0000313" key="9">
    <source>
        <dbReference type="Proteomes" id="UP000288716"/>
    </source>
</evidence>
<evidence type="ECO:0000259" key="7">
    <source>
        <dbReference type="PROSITE" id="PS50011"/>
    </source>
</evidence>
<protein>
    <submittedName>
        <fullName evidence="8">Serine/threonine-protein kinase 32B-like protein</fullName>
    </submittedName>
</protein>
<proteinExistence type="predicted"/>
<dbReference type="AlphaFoldDB" id="A0A443S3Y7"/>
<feature type="domain" description="Protein kinase" evidence="7">
    <location>
        <begin position="1"/>
        <end position="106"/>
    </location>
</feature>
<keyword evidence="1" id="KW-0723">Serine/threonine-protein kinase</keyword>
<comment type="caution">
    <text evidence="8">The sequence shown here is derived from an EMBL/GenBank/DDBJ whole genome shotgun (WGS) entry which is preliminary data.</text>
</comment>
<dbReference type="InterPro" id="IPR000719">
    <property type="entry name" value="Prot_kinase_dom"/>
</dbReference>
<dbReference type="InterPro" id="IPR011009">
    <property type="entry name" value="Kinase-like_dom_sf"/>
</dbReference>
<evidence type="ECO:0000256" key="2">
    <source>
        <dbReference type="ARBA" id="ARBA00022679"/>
    </source>
</evidence>